<dbReference type="STRING" id="87229.A0A4Z1KAK5"/>
<comment type="caution">
    <text evidence="1">The sequence shown here is derived from an EMBL/GenBank/DDBJ whole genome shotgun (WGS) entry which is preliminary data.</text>
</comment>
<dbReference type="Pfam" id="PF11951">
    <property type="entry name" value="Fungal_trans_2"/>
    <property type="match status" value="1"/>
</dbReference>
<dbReference type="EMBL" id="PQXO01000824">
    <property type="protein sequence ID" value="TGO82458.1"/>
    <property type="molecule type" value="Genomic_DNA"/>
</dbReference>
<dbReference type="InterPro" id="IPR021858">
    <property type="entry name" value="Fun_TF"/>
</dbReference>
<gene>
    <name evidence="1" type="ORF">BPOR_0827g00030</name>
</gene>
<reference evidence="1 2" key="1">
    <citation type="submission" date="2017-12" db="EMBL/GenBank/DDBJ databases">
        <title>Comparative genomics of Botrytis spp.</title>
        <authorList>
            <person name="Valero-Jimenez C.A."/>
            <person name="Tapia P."/>
            <person name="Veloso J."/>
            <person name="Silva-Moreno E."/>
            <person name="Staats M."/>
            <person name="Valdes J.H."/>
            <person name="Van Kan J.A.L."/>
        </authorList>
    </citation>
    <scope>NUCLEOTIDE SEQUENCE [LARGE SCALE GENOMIC DNA]</scope>
    <source>
        <strain evidence="1 2">MUCL3349</strain>
    </source>
</reference>
<dbReference type="PANTHER" id="PTHR38111">
    <property type="entry name" value="ZN(2)-C6 FUNGAL-TYPE DOMAIN-CONTAINING PROTEIN-RELATED"/>
    <property type="match status" value="1"/>
</dbReference>
<dbReference type="AlphaFoldDB" id="A0A4Z1KAK5"/>
<dbReference type="PANTHER" id="PTHR38111:SF6">
    <property type="entry name" value="FINGER DOMAIN PROTEIN, PUTATIVE (AFU_ORTHOLOGUE AFUA_8G01940)-RELATED"/>
    <property type="match status" value="1"/>
</dbReference>
<evidence type="ECO:0000313" key="1">
    <source>
        <dbReference type="EMBL" id="TGO82458.1"/>
    </source>
</evidence>
<keyword evidence="2" id="KW-1185">Reference proteome</keyword>
<accession>A0A4Z1KAK5</accession>
<proteinExistence type="predicted"/>
<evidence type="ECO:0008006" key="3">
    <source>
        <dbReference type="Google" id="ProtNLM"/>
    </source>
</evidence>
<evidence type="ECO:0000313" key="2">
    <source>
        <dbReference type="Proteomes" id="UP000297280"/>
    </source>
</evidence>
<organism evidence="1 2">
    <name type="scientific">Botrytis porri</name>
    <dbReference type="NCBI Taxonomy" id="87229"/>
    <lineage>
        <taxon>Eukaryota</taxon>
        <taxon>Fungi</taxon>
        <taxon>Dikarya</taxon>
        <taxon>Ascomycota</taxon>
        <taxon>Pezizomycotina</taxon>
        <taxon>Leotiomycetes</taxon>
        <taxon>Helotiales</taxon>
        <taxon>Sclerotiniaceae</taxon>
        <taxon>Botrytis</taxon>
    </lineage>
</organism>
<dbReference type="Proteomes" id="UP000297280">
    <property type="component" value="Unassembled WGS sequence"/>
</dbReference>
<sequence>MEGAANTQNAFLNPSVKGQHISTSEEASSCELDFLATVVSKPFRQRRGKRPWSVYQQCGEQRPSCAECIRSGWDCPGYPPRWKFVNEAPRLKRLYSRRKYIFECSTISPDAMAPETTILSSIESDSNWILSEKLEVAGVPLEIPRFHGNNPLATKLMYCLGCKVKGNLVPLWLIGSFFQYIPDRLGHNIALDDAITCVCSLYCDTSSDEYTKSKAIYRNYIRALSSLQKCLVEERLRFQPETLCASLLLQMCELLVNVDKHKWIDLARGTSQLIQARGVGRYKDPFDLEMLESQLSYIVIQSAKFNEHCYLRQPEWRALLATTSKWPSNAITLKELKSLELRTQLCHQLFEIPSVLMAASSSFQNSGGFLAGSHPVIMDNILEICSEMKAWLSREVEPHIFPNPCNTTRTTVEYSDPIAGVVDCVTNTTLLTLDKVICSLYHGSIATHAVDTFDDPEIVARWYRRALVAYDFVQGESRFVAKPLEIGLRQLQSSSPKPLPLMKS</sequence>
<name>A0A4Z1KAK5_9HELO</name>
<dbReference type="InterPro" id="IPR053178">
    <property type="entry name" value="Osmoadaptation_assoc"/>
</dbReference>
<protein>
    <recommendedName>
        <fullName evidence="3">Zn(2)-C6 fungal-type domain-containing protein</fullName>
    </recommendedName>
</protein>